<dbReference type="Proteomes" id="UP000219338">
    <property type="component" value="Unassembled WGS sequence"/>
</dbReference>
<keyword evidence="3" id="KW-1185">Reference proteome</keyword>
<feature type="region of interest" description="Disordered" evidence="1">
    <location>
        <begin position="60"/>
        <end position="81"/>
    </location>
</feature>
<evidence type="ECO:0000313" key="3">
    <source>
        <dbReference type="Proteomes" id="UP000219338"/>
    </source>
</evidence>
<protein>
    <submittedName>
        <fullName evidence="2">Uncharacterized protein</fullName>
    </submittedName>
</protein>
<dbReference type="EMBL" id="FUEG01000071">
    <property type="protein sequence ID" value="SJL18833.1"/>
    <property type="molecule type" value="Genomic_DNA"/>
</dbReference>
<evidence type="ECO:0000313" key="2">
    <source>
        <dbReference type="EMBL" id="SJL18833.1"/>
    </source>
</evidence>
<reference evidence="3" key="1">
    <citation type="journal article" date="2017" name="Nat. Ecol. Evol.">
        <title>Genome expansion and lineage-specific genetic innovations in the forest pathogenic fungi Armillaria.</title>
        <authorList>
            <person name="Sipos G."/>
            <person name="Prasanna A.N."/>
            <person name="Walter M.C."/>
            <person name="O'Connor E."/>
            <person name="Balint B."/>
            <person name="Krizsan K."/>
            <person name="Kiss B."/>
            <person name="Hess J."/>
            <person name="Varga T."/>
            <person name="Slot J."/>
            <person name="Riley R."/>
            <person name="Boka B."/>
            <person name="Rigling D."/>
            <person name="Barry K."/>
            <person name="Lee J."/>
            <person name="Mihaltcheva S."/>
            <person name="LaButti K."/>
            <person name="Lipzen A."/>
            <person name="Waldron R."/>
            <person name="Moloney N.M."/>
            <person name="Sperisen C."/>
            <person name="Kredics L."/>
            <person name="Vagvoelgyi C."/>
            <person name="Patrignani A."/>
            <person name="Fitzpatrick D."/>
            <person name="Nagy I."/>
            <person name="Doyle S."/>
            <person name="Anderson J.B."/>
            <person name="Grigoriev I.V."/>
            <person name="Gueldener U."/>
            <person name="Muensterkoetter M."/>
            <person name="Nagy L.G."/>
        </authorList>
    </citation>
    <scope>NUCLEOTIDE SEQUENCE [LARGE SCALE GENOMIC DNA]</scope>
    <source>
        <strain evidence="3">C18/9</strain>
    </source>
</reference>
<accession>A0A284SCW9</accession>
<evidence type="ECO:0000256" key="1">
    <source>
        <dbReference type="SAM" id="MobiDB-lite"/>
    </source>
</evidence>
<proteinExistence type="predicted"/>
<sequence length="110" mass="12925">MSTIIANSIFFVLRYYRYTIFQNLRLHQHRPSPGFDTRAQLRSYPGIKINVNLPSAAIQHDRNPATRELDNEDEPLQRKEGAYISPGGGRYAVEYFRRRRIPKLFFSSSY</sequence>
<gene>
    <name evidence="2" type="ORF">ARMOST_22435</name>
</gene>
<organism evidence="2 3">
    <name type="scientific">Armillaria ostoyae</name>
    <name type="common">Armillaria root rot fungus</name>
    <dbReference type="NCBI Taxonomy" id="47428"/>
    <lineage>
        <taxon>Eukaryota</taxon>
        <taxon>Fungi</taxon>
        <taxon>Dikarya</taxon>
        <taxon>Basidiomycota</taxon>
        <taxon>Agaricomycotina</taxon>
        <taxon>Agaricomycetes</taxon>
        <taxon>Agaricomycetidae</taxon>
        <taxon>Agaricales</taxon>
        <taxon>Marasmiineae</taxon>
        <taxon>Physalacriaceae</taxon>
        <taxon>Armillaria</taxon>
    </lineage>
</organism>
<dbReference type="AlphaFoldDB" id="A0A284SCW9"/>
<name>A0A284SCW9_ARMOS</name>